<dbReference type="InterPro" id="IPR012337">
    <property type="entry name" value="RNaseH-like_sf"/>
</dbReference>
<gene>
    <name evidence="1" type="ORF">N1851_030513</name>
</gene>
<proteinExistence type="predicted"/>
<dbReference type="EMBL" id="JAOPHQ010005776">
    <property type="protein sequence ID" value="KAK0133933.1"/>
    <property type="molecule type" value="Genomic_DNA"/>
</dbReference>
<dbReference type="AlphaFoldDB" id="A0AA47M566"/>
<sequence length="342" mass="38123">MATLDILSCAVLSNILMGKELKEELLALITTGDSILGKQDELFKNHGLSLEKHNQIITDGGPATVSKNRGLVSRIKNVAPKTNALHCLIHQSVLCAKLSGDLKEVMDKTTTIINSNMDQVVDILKQSTSKGATDHLHIIQDNVAFLADIFSHLNALNLQLHGKEKFVAEILERLDDFGNKLHLFCAYCFIREAAALHHTVHNGDVIEFVRDPFTISPGRVFSANVKKVKLLDERAIQSEQVGIQASNLKCQLELSTQITFWVVCPHGNGTLKTLAMYVLTTFESTCTCKYVFSKLNTIKTHERNPLSKQSFEYCLSRSCQVRSWCQRGNVISPINKMCVFQP</sequence>
<keyword evidence="2" id="KW-1185">Reference proteome</keyword>
<dbReference type="SUPFAM" id="SSF53098">
    <property type="entry name" value="Ribonuclease H-like"/>
    <property type="match status" value="1"/>
</dbReference>
<name>A0AA47M566_MERPO</name>
<evidence type="ECO:0000313" key="2">
    <source>
        <dbReference type="Proteomes" id="UP001174136"/>
    </source>
</evidence>
<dbReference type="PANTHER" id="PTHR45913:SF5">
    <property type="entry name" value="GENERAL TRANSCRIPTION FACTOR II-I REPEAT DOMAIN-CONTAINING PROTEIN 2A-LIKE PROTEIN"/>
    <property type="match status" value="1"/>
</dbReference>
<accession>A0AA47M566</accession>
<dbReference type="PANTHER" id="PTHR45913">
    <property type="entry name" value="EPM2A-INTERACTING PROTEIN 1"/>
    <property type="match status" value="1"/>
</dbReference>
<organism evidence="1 2">
    <name type="scientific">Merluccius polli</name>
    <name type="common">Benguela hake</name>
    <name type="synonym">Merluccius cadenati</name>
    <dbReference type="NCBI Taxonomy" id="89951"/>
    <lineage>
        <taxon>Eukaryota</taxon>
        <taxon>Metazoa</taxon>
        <taxon>Chordata</taxon>
        <taxon>Craniata</taxon>
        <taxon>Vertebrata</taxon>
        <taxon>Euteleostomi</taxon>
        <taxon>Actinopterygii</taxon>
        <taxon>Neopterygii</taxon>
        <taxon>Teleostei</taxon>
        <taxon>Neoteleostei</taxon>
        <taxon>Acanthomorphata</taxon>
        <taxon>Zeiogadaria</taxon>
        <taxon>Gadariae</taxon>
        <taxon>Gadiformes</taxon>
        <taxon>Gadoidei</taxon>
        <taxon>Merlucciidae</taxon>
        <taxon>Merluccius</taxon>
    </lineage>
</organism>
<evidence type="ECO:0000313" key="1">
    <source>
        <dbReference type="EMBL" id="KAK0133933.1"/>
    </source>
</evidence>
<protein>
    <submittedName>
        <fullName evidence="1">Uncharacterized protein</fullName>
    </submittedName>
</protein>
<dbReference type="Proteomes" id="UP001174136">
    <property type="component" value="Unassembled WGS sequence"/>
</dbReference>
<reference evidence="1" key="1">
    <citation type="journal article" date="2023" name="Front. Mar. Sci.">
        <title>A new Merluccius polli reference genome to investigate the effects of global change in West African waters.</title>
        <authorList>
            <person name="Mateo J.L."/>
            <person name="Blanco-Fernandez C."/>
            <person name="Garcia-Vazquez E."/>
            <person name="Machado-Schiaffino G."/>
        </authorList>
    </citation>
    <scope>NUCLEOTIDE SEQUENCE</scope>
    <source>
        <strain evidence="1">C29</strain>
        <tissue evidence="1">Fin</tissue>
    </source>
</reference>
<comment type="caution">
    <text evidence="1">The sequence shown here is derived from an EMBL/GenBank/DDBJ whole genome shotgun (WGS) entry which is preliminary data.</text>
</comment>